<comment type="caution">
    <text evidence="2">The sequence shown here is derived from an EMBL/GenBank/DDBJ whole genome shotgun (WGS) entry which is preliminary data.</text>
</comment>
<evidence type="ECO:0000256" key="1">
    <source>
        <dbReference type="SAM" id="MobiDB-lite"/>
    </source>
</evidence>
<keyword evidence="3" id="KW-1185">Reference proteome</keyword>
<dbReference type="RefSeq" id="WP_132198297.1">
    <property type="nucleotide sequence ID" value="NZ_SMKY01000064.1"/>
</dbReference>
<gene>
    <name evidence="2" type="ORF">E1293_16555</name>
</gene>
<protein>
    <submittedName>
        <fullName evidence="2">Uncharacterized protein</fullName>
    </submittedName>
</protein>
<dbReference type="AlphaFoldDB" id="A0A4R5BCN5"/>
<dbReference type="EMBL" id="SMKY01000064">
    <property type="protein sequence ID" value="TDD82520.1"/>
    <property type="molecule type" value="Genomic_DNA"/>
</dbReference>
<evidence type="ECO:0000313" key="3">
    <source>
        <dbReference type="Proteomes" id="UP000295578"/>
    </source>
</evidence>
<dbReference type="Proteomes" id="UP000295578">
    <property type="component" value="Unassembled WGS sequence"/>
</dbReference>
<organism evidence="2 3">
    <name type="scientific">Actinomadura darangshiensis</name>
    <dbReference type="NCBI Taxonomy" id="705336"/>
    <lineage>
        <taxon>Bacteria</taxon>
        <taxon>Bacillati</taxon>
        <taxon>Actinomycetota</taxon>
        <taxon>Actinomycetes</taxon>
        <taxon>Streptosporangiales</taxon>
        <taxon>Thermomonosporaceae</taxon>
        <taxon>Actinomadura</taxon>
    </lineage>
</organism>
<feature type="region of interest" description="Disordered" evidence="1">
    <location>
        <begin position="83"/>
        <end position="107"/>
    </location>
</feature>
<reference evidence="2 3" key="1">
    <citation type="submission" date="2019-03" db="EMBL/GenBank/DDBJ databases">
        <title>Draft genome sequences of novel Actinobacteria.</title>
        <authorList>
            <person name="Sahin N."/>
            <person name="Ay H."/>
            <person name="Saygin H."/>
        </authorList>
    </citation>
    <scope>NUCLEOTIDE SEQUENCE [LARGE SCALE GENOMIC DNA]</scope>
    <source>
        <strain evidence="2 3">DSM 45941</strain>
    </source>
</reference>
<sequence>MPPRELTFWRLMYESAACADWVLSLNVEDVDMARDRGRVTRDGAVRWVRWQDVTTRRLAELAEGRPRGPLFLADRRPAPARMPAAHLGGYVRPRTPPEMTGESQATA</sequence>
<dbReference type="OrthoDB" id="3345368at2"/>
<accession>A0A4R5BCN5</accession>
<name>A0A4R5BCN5_9ACTN</name>
<evidence type="ECO:0000313" key="2">
    <source>
        <dbReference type="EMBL" id="TDD82520.1"/>
    </source>
</evidence>
<proteinExistence type="predicted"/>